<feature type="transmembrane region" description="Helical" evidence="1">
    <location>
        <begin position="425"/>
        <end position="444"/>
    </location>
</feature>
<evidence type="ECO:0000256" key="1">
    <source>
        <dbReference type="SAM" id="Phobius"/>
    </source>
</evidence>
<dbReference type="RefSeq" id="WP_069829839.1">
    <property type="nucleotide sequence ID" value="NZ_MDJD01000034.1"/>
</dbReference>
<evidence type="ECO:0008006" key="4">
    <source>
        <dbReference type="Google" id="ProtNLM"/>
    </source>
</evidence>
<dbReference type="PANTHER" id="PTHR43471">
    <property type="entry name" value="ABC TRANSPORTER PERMEASE"/>
    <property type="match status" value="1"/>
</dbReference>
<comment type="caution">
    <text evidence="2">The sequence shown here is derived from an EMBL/GenBank/DDBJ whole genome shotgun (WGS) entry which is preliminary data.</text>
</comment>
<dbReference type="OrthoDB" id="6016419at2"/>
<dbReference type="Pfam" id="PF12040">
    <property type="entry name" value="DUF3526"/>
    <property type="match status" value="1"/>
</dbReference>
<keyword evidence="1" id="KW-0812">Transmembrane</keyword>
<feature type="transmembrane region" description="Helical" evidence="1">
    <location>
        <begin position="236"/>
        <end position="255"/>
    </location>
</feature>
<organism evidence="2 3">
    <name type="scientific">Flavivirga aquatica</name>
    <dbReference type="NCBI Taxonomy" id="1849968"/>
    <lineage>
        <taxon>Bacteria</taxon>
        <taxon>Pseudomonadati</taxon>
        <taxon>Bacteroidota</taxon>
        <taxon>Flavobacteriia</taxon>
        <taxon>Flavobacteriales</taxon>
        <taxon>Flavobacteriaceae</taxon>
        <taxon>Flavivirga</taxon>
    </lineage>
</organism>
<proteinExistence type="predicted"/>
<feature type="transmembrane region" description="Helical" evidence="1">
    <location>
        <begin position="204"/>
        <end position="229"/>
    </location>
</feature>
<dbReference type="STRING" id="1849968.A8C32_02440"/>
<feature type="transmembrane region" description="Helical" evidence="1">
    <location>
        <begin position="170"/>
        <end position="192"/>
    </location>
</feature>
<keyword evidence="1" id="KW-0472">Membrane</keyword>
<protein>
    <recommendedName>
        <fullName evidence="4">ABC transporter permease</fullName>
    </recommendedName>
</protein>
<gene>
    <name evidence="2" type="ORF">A8C32_02440</name>
</gene>
<sequence>MYILLIKQFFRSKTVWLAFGILMILGVLSISTGKRFLSQKEVAITKTIAQQQKHLETQQRFHKDDIGLLSYYLKFSFINPINPLAGISIGQSDLNSHIQSVGIVALEGQKHNTDLVNPMQQQVGNLDISFLIIFLFPLVVIALNFNLLSDEEEKGTWKMITIQSKSSFRFLLTKFSIRLMFVFLVLGLLFIGAKIVLNIPFSSYFFAIVSMSSLYLLFWFALCFFVILLRKSSNTNAIVLLASWLLLVVFLPVFASNYINNKYPIDEAFTMVIKQRDAYHKKWDTDKKETLERFYKHYPKLRKYGFKTEGFSWLWYFAMQQMGDDDSKTERDALYNKIKQREKLSYKISRFFPPLQLQLSMNEIAKTSLSNHVDFLNATTEFHEAIRLDLYPKIFEEHHPDTIDFEKYKPEFFIPKSNFSWIKNILPMTLITIIIAGFAVFRNLKYFR</sequence>
<feature type="transmembrane region" description="Helical" evidence="1">
    <location>
        <begin position="128"/>
        <end position="149"/>
    </location>
</feature>
<accession>A0A1E5TAB8</accession>
<dbReference type="InterPro" id="IPR021913">
    <property type="entry name" value="DUF3526"/>
</dbReference>
<dbReference type="EMBL" id="MDJD01000034">
    <property type="protein sequence ID" value="OEK08330.1"/>
    <property type="molecule type" value="Genomic_DNA"/>
</dbReference>
<dbReference type="Proteomes" id="UP000095713">
    <property type="component" value="Unassembled WGS sequence"/>
</dbReference>
<keyword evidence="3" id="KW-1185">Reference proteome</keyword>
<evidence type="ECO:0000313" key="2">
    <source>
        <dbReference type="EMBL" id="OEK08330.1"/>
    </source>
</evidence>
<evidence type="ECO:0000313" key="3">
    <source>
        <dbReference type="Proteomes" id="UP000095713"/>
    </source>
</evidence>
<name>A0A1E5TAB8_9FLAO</name>
<keyword evidence="1" id="KW-1133">Transmembrane helix</keyword>
<reference evidence="2 3" key="1">
    <citation type="submission" date="2016-05" db="EMBL/GenBank/DDBJ databases">
        <title>Draft Genome Sequence of Algibacter sp. Strain SK-16 Isolated from the Surface Water of Aburatsubo Inlet.</title>
        <authorList>
            <person name="Wong S.-K."/>
            <person name="Yoshizawa S."/>
            <person name="Nakajima Y."/>
            <person name="Ogura Y."/>
            <person name="Tetsuya H."/>
            <person name="Hamasaki K."/>
        </authorList>
    </citation>
    <scope>NUCLEOTIDE SEQUENCE [LARGE SCALE GENOMIC DNA]</scope>
    <source>
        <strain evidence="2 3">SK-16</strain>
    </source>
</reference>
<dbReference type="AlphaFoldDB" id="A0A1E5TAB8"/>